<feature type="region of interest" description="Disordered" evidence="6">
    <location>
        <begin position="358"/>
        <end position="402"/>
    </location>
</feature>
<dbReference type="InterPro" id="IPR043216">
    <property type="entry name" value="PAP-like"/>
</dbReference>
<keyword evidence="4 7" id="KW-1133">Transmembrane helix</keyword>
<dbReference type="GO" id="GO:0006644">
    <property type="term" value="P:phospholipid metabolic process"/>
    <property type="evidence" value="ECO:0007669"/>
    <property type="project" value="InterPro"/>
</dbReference>
<feature type="transmembrane region" description="Helical" evidence="7">
    <location>
        <begin position="103"/>
        <end position="123"/>
    </location>
</feature>
<dbReference type="Gene3D" id="1.20.144.10">
    <property type="entry name" value="Phosphatidic acid phosphatase type 2/haloperoxidase"/>
    <property type="match status" value="1"/>
</dbReference>
<dbReference type="GO" id="GO:0046839">
    <property type="term" value="P:phospholipid dephosphorylation"/>
    <property type="evidence" value="ECO:0007669"/>
    <property type="project" value="TreeGrafter"/>
</dbReference>
<dbReference type="PANTHER" id="PTHR10165">
    <property type="entry name" value="LIPID PHOSPHATE PHOSPHATASE"/>
    <property type="match status" value="1"/>
</dbReference>
<dbReference type="EMBL" id="JANBVN010000041">
    <property type="protein sequence ID" value="KAJ9158145.1"/>
    <property type="molecule type" value="Genomic_DNA"/>
</dbReference>
<feature type="transmembrane region" description="Helical" evidence="7">
    <location>
        <begin position="272"/>
        <end position="293"/>
    </location>
</feature>
<feature type="compositionally biased region" description="Basic and acidic residues" evidence="6">
    <location>
        <begin position="11"/>
        <end position="25"/>
    </location>
</feature>
<accession>A0AA38S8E8</accession>
<keyword evidence="10" id="KW-1185">Reference proteome</keyword>
<evidence type="ECO:0000256" key="1">
    <source>
        <dbReference type="ARBA" id="ARBA00004141"/>
    </source>
</evidence>
<feature type="region of interest" description="Disordered" evidence="6">
    <location>
        <begin position="11"/>
        <end position="30"/>
    </location>
</feature>
<keyword evidence="5 7" id="KW-0472">Membrane</keyword>
<dbReference type="SMART" id="SM00014">
    <property type="entry name" value="acidPPc"/>
    <property type="match status" value="1"/>
</dbReference>
<dbReference type="PANTHER" id="PTHR10165:SF84">
    <property type="entry name" value="PHOSPHATIDIC ACID PHOSPHATASE BETA"/>
    <property type="match status" value="1"/>
</dbReference>
<reference evidence="9" key="1">
    <citation type="submission" date="2022-07" db="EMBL/GenBank/DDBJ databases">
        <title>Fungi with potential for degradation of polypropylene.</title>
        <authorList>
            <person name="Gostincar C."/>
        </authorList>
    </citation>
    <scope>NUCLEOTIDE SEQUENCE</scope>
    <source>
        <strain evidence="9">EXF-13287</strain>
    </source>
</reference>
<protein>
    <submittedName>
        <fullName evidence="9">Acid phosphatase/Vanadium-dependent haloperoxidase</fullName>
    </submittedName>
</protein>
<dbReference type="AlphaFoldDB" id="A0AA38S8E8"/>
<evidence type="ECO:0000256" key="7">
    <source>
        <dbReference type="SAM" id="Phobius"/>
    </source>
</evidence>
<dbReference type="GO" id="GO:0016020">
    <property type="term" value="C:membrane"/>
    <property type="evidence" value="ECO:0007669"/>
    <property type="project" value="UniProtKB-SubCell"/>
</dbReference>
<dbReference type="Pfam" id="PF01569">
    <property type="entry name" value="PAP2"/>
    <property type="match status" value="1"/>
</dbReference>
<gene>
    <name evidence="9" type="ORF">NKR19_g3615</name>
</gene>
<comment type="similarity">
    <text evidence="2">Belongs to the PA-phosphatase related phosphoesterase family.</text>
</comment>
<dbReference type="SUPFAM" id="SSF48317">
    <property type="entry name" value="Acid phosphatase/Vanadium-dependent haloperoxidase"/>
    <property type="match status" value="1"/>
</dbReference>
<dbReference type="GO" id="GO:0008195">
    <property type="term" value="F:phosphatidate phosphatase activity"/>
    <property type="evidence" value="ECO:0007669"/>
    <property type="project" value="TreeGrafter"/>
</dbReference>
<proteinExistence type="inferred from homology"/>
<evidence type="ECO:0000256" key="5">
    <source>
        <dbReference type="ARBA" id="ARBA00023136"/>
    </source>
</evidence>
<comment type="caution">
    <text evidence="9">The sequence shown here is derived from an EMBL/GenBank/DDBJ whole genome shotgun (WGS) entry which is preliminary data.</text>
</comment>
<feature type="transmembrane region" description="Helical" evidence="7">
    <location>
        <begin position="244"/>
        <end position="266"/>
    </location>
</feature>
<feature type="transmembrane region" description="Helical" evidence="7">
    <location>
        <begin position="135"/>
        <end position="154"/>
    </location>
</feature>
<name>A0AA38S8E8_9PEZI</name>
<evidence type="ECO:0000313" key="9">
    <source>
        <dbReference type="EMBL" id="KAJ9158145.1"/>
    </source>
</evidence>
<evidence type="ECO:0000256" key="4">
    <source>
        <dbReference type="ARBA" id="ARBA00022989"/>
    </source>
</evidence>
<comment type="subcellular location">
    <subcellularLocation>
        <location evidence="1">Membrane</location>
        <topology evidence="1">Multi-pass membrane protein</topology>
    </subcellularLocation>
</comment>
<evidence type="ECO:0000313" key="10">
    <source>
        <dbReference type="Proteomes" id="UP001174691"/>
    </source>
</evidence>
<feature type="transmembrane region" description="Helical" evidence="7">
    <location>
        <begin position="214"/>
        <end position="232"/>
    </location>
</feature>
<evidence type="ECO:0000256" key="2">
    <source>
        <dbReference type="ARBA" id="ARBA00008816"/>
    </source>
</evidence>
<keyword evidence="3 7" id="KW-0812">Transmembrane</keyword>
<dbReference type="InterPro" id="IPR000326">
    <property type="entry name" value="PAP2/HPO"/>
</dbReference>
<evidence type="ECO:0000256" key="6">
    <source>
        <dbReference type="SAM" id="MobiDB-lite"/>
    </source>
</evidence>
<organism evidence="9 10">
    <name type="scientific">Coniochaeta hoffmannii</name>
    <dbReference type="NCBI Taxonomy" id="91930"/>
    <lineage>
        <taxon>Eukaryota</taxon>
        <taxon>Fungi</taxon>
        <taxon>Dikarya</taxon>
        <taxon>Ascomycota</taxon>
        <taxon>Pezizomycotina</taxon>
        <taxon>Sordariomycetes</taxon>
        <taxon>Sordariomycetidae</taxon>
        <taxon>Coniochaetales</taxon>
        <taxon>Coniochaetaceae</taxon>
        <taxon>Coniochaeta</taxon>
    </lineage>
</organism>
<evidence type="ECO:0000259" key="8">
    <source>
        <dbReference type="SMART" id="SM00014"/>
    </source>
</evidence>
<feature type="transmembrane region" description="Helical" evidence="7">
    <location>
        <begin position="40"/>
        <end position="65"/>
    </location>
</feature>
<evidence type="ECO:0000256" key="3">
    <source>
        <dbReference type="ARBA" id="ARBA00022692"/>
    </source>
</evidence>
<sequence>MRIYPFHRGHAPEAHPDKQSPDRNDAPAPDSNAKRLGKLILFWIAVSWTDVLGMILLAIAGNLIYKAPLASTHTFPITFPQSGDIVYPSLAYPNRGWTVPSRASGIIAALVPISVILVAQLRVRSFWDFNNGAMGVGYALLLGSVFQVVVKVLVGGLRPYFLDVCRPDVSRAATTHDTTGLNGVGFRQIMYTADVCSNPDRAAVRGAMMSFPSGHATAAFAGLGFLFLWMNAKLKVWSNYRTSIWSLALLFAPLLGAVLQACVLTVDRAHHWYDIVAGAAIGTVMAFGSYRVMYASVFDWRYNHIPLKRTEAFDYPPEIGPEYKERYVSVRKHSWGGKRRGRLRRLIRCRRESEEELGAVRSSATPVGLNDGSVNAGDEGKHQPNMTNKEYYNGPAAGDEMV</sequence>
<dbReference type="InterPro" id="IPR036938">
    <property type="entry name" value="PAP2/HPO_sf"/>
</dbReference>
<feature type="domain" description="Phosphatidic acid phosphatase type 2/haloperoxidase" evidence="8">
    <location>
        <begin position="136"/>
        <end position="290"/>
    </location>
</feature>
<dbReference type="CDD" id="cd03390">
    <property type="entry name" value="PAP2_containing_1_like"/>
    <property type="match status" value="1"/>
</dbReference>
<dbReference type="Proteomes" id="UP001174691">
    <property type="component" value="Unassembled WGS sequence"/>
</dbReference>